<evidence type="ECO:0000313" key="2">
    <source>
        <dbReference type="Proteomes" id="UP001442841"/>
    </source>
</evidence>
<protein>
    <submittedName>
        <fullName evidence="1">Uncharacterized protein</fullName>
    </submittedName>
</protein>
<keyword evidence="2" id="KW-1185">Reference proteome</keyword>
<sequence length="69" mass="7609">MYDEVSQGPGGVGIGRRQSAARIEFCVSDKGKHIHPPEVTADYADRPNQLPKKAFTTMDPLRLRRTPSG</sequence>
<accession>A0ABZ3FIQ9</accession>
<gene>
    <name evidence="1" type="ORF">AADG42_00605</name>
</gene>
<name>A0ABZ3FIQ9_9ACTN</name>
<dbReference type="Proteomes" id="UP001442841">
    <property type="component" value="Chromosome"/>
</dbReference>
<evidence type="ECO:0000313" key="1">
    <source>
        <dbReference type="EMBL" id="XAN05866.1"/>
    </source>
</evidence>
<proteinExistence type="predicted"/>
<dbReference type="RefSeq" id="WP_425307301.1">
    <property type="nucleotide sequence ID" value="NZ_CP154795.1"/>
</dbReference>
<reference evidence="1 2" key="1">
    <citation type="submission" date="2024-04" db="EMBL/GenBank/DDBJ databases">
        <title>Isolation of an actinomycete strain from pig manure.</title>
        <authorList>
            <person name="Gong T."/>
            <person name="Yu Z."/>
            <person name="An M."/>
            <person name="Wei C."/>
            <person name="Yang W."/>
            <person name="Liu L."/>
        </authorList>
    </citation>
    <scope>NUCLEOTIDE SEQUENCE [LARGE SCALE GENOMIC DNA]</scope>
    <source>
        <strain evidence="1 2">ZF39</strain>
    </source>
</reference>
<dbReference type="EMBL" id="CP154795">
    <property type="protein sequence ID" value="XAN05866.1"/>
    <property type="molecule type" value="Genomic_DNA"/>
</dbReference>
<organism evidence="1 2">
    <name type="scientific">Ammonicoccus fulvus</name>
    <dbReference type="NCBI Taxonomy" id="3138240"/>
    <lineage>
        <taxon>Bacteria</taxon>
        <taxon>Bacillati</taxon>
        <taxon>Actinomycetota</taxon>
        <taxon>Actinomycetes</taxon>
        <taxon>Propionibacteriales</taxon>
        <taxon>Propionibacteriaceae</taxon>
        <taxon>Ammonicoccus</taxon>
    </lineage>
</organism>